<evidence type="ECO:0000313" key="2">
    <source>
        <dbReference type="Proteomes" id="UP000635606"/>
    </source>
</evidence>
<dbReference type="RefSeq" id="WP_203933968.1">
    <property type="nucleotide sequence ID" value="NZ_BOPH01000130.1"/>
</dbReference>
<sequence>MTGEEADRADEVWTYAGRREHKGKRLFAWHDPRGAKRFFSKLPGLTIGGRYTISVSRDDDDKNVTVYGEARYTGERIDDEQMRREMEALDVAAAARLAAQARDRSDARRKALDDAVGPLAAIARKLAFGHERDAFLAHVIRRITRDW</sequence>
<evidence type="ECO:0000313" key="1">
    <source>
        <dbReference type="EMBL" id="GIJ74165.1"/>
    </source>
</evidence>
<keyword evidence="2" id="KW-1185">Reference proteome</keyword>
<protein>
    <submittedName>
        <fullName evidence="1">Uncharacterized protein</fullName>
    </submittedName>
</protein>
<organism evidence="1 2">
    <name type="scientific">Virgisporangium ochraceum</name>
    <dbReference type="NCBI Taxonomy" id="65505"/>
    <lineage>
        <taxon>Bacteria</taxon>
        <taxon>Bacillati</taxon>
        <taxon>Actinomycetota</taxon>
        <taxon>Actinomycetes</taxon>
        <taxon>Micromonosporales</taxon>
        <taxon>Micromonosporaceae</taxon>
        <taxon>Virgisporangium</taxon>
    </lineage>
</organism>
<proteinExistence type="predicted"/>
<gene>
    <name evidence="1" type="ORF">Voc01_090820</name>
</gene>
<dbReference type="AlphaFoldDB" id="A0A8J4A6D1"/>
<name>A0A8J4A6D1_9ACTN</name>
<reference evidence="1" key="1">
    <citation type="submission" date="2021-01" db="EMBL/GenBank/DDBJ databases">
        <title>Whole genome shotgun sequence of Virgisporangium ochraceum NBRC 16418.</title>
        <authorList>
            <person name="Komaki H."/>
            <person name="Tamura T."/>
        </authorList>
    </citation>
    <scope>NUCLEOTIDE SEQUENCE</scope>
    <source>
        <strain evidence="1">NBRC 16418</strain>
    </source>
</reference>
<dbReference type="EMBL" id="BOPH01000130">
    <property type="protein sequence ID" value="GIJ74165.1"/>
    <property type="molecule type" value="Genomic_DNA"/>
</dbReference>
<comment type="caution">
    <text evidence="1">The sequence shown here is derived from an EMBL/GenBank/DDBJ whole genome shotgun (WGS) entry which is preliminary data.</text>
</comment>
<accession>A0A8J4A6D1</accession>
<dbReference type="Proteomes" id="UP000635606">
    <property type="component" value="Unassembled WGS sequence"/>
</dbReference>